<feature type="transmembrane region" description="Helical" evidence="1">
    <location>
        <begin position="147"/>
        <end position="165"/>
    </location>
</feature>
<protein>
    <submittedName>
        <fullName evidence="2">Uncharacterized protein</fullName>
    </submittedName>
</protein>
<keyword evidence="1" id="KW-0472">Membrane</keyword>
<keyword evidence="3" id="KW-1185">Reference proteome</keyword>
<evidence type="ECO:0000313" key="3">
    <source>
        <dbReference type="Proteomes" id="UP000199634"/>
    </source>
</evidence>
<organism evidence="2 3">
    <name type="scientific">Paenimyroides marinum</name>
    <dbReference type="NCBI Taxonomy" id="1159016"/>
    <lineage>
        <taxon>Bacteria</taxon>
        <taxon>Pseudomonadati</taxon>
        <taxon>Bacteroidota</taxon>
        <taxon>Flavobacteriia</taxon>
        <taxon>Flavobacteriales</taxon>
        <taxon>Flavobacteriaceae</taxon>
        <taxon>Paenimyroides</taxon>
    </lineage>
</organism>
<evidence type="ECO:0000313" key="2">
    <source>
        <dbReference type="EMBL" id="SEH97173.1"/>
    </source>
</evidence>
<proteinExistence type="predicted"/>
<dbReference type="Proteomes" id="UP000199634">
    <property type="component" value="Unassembled WGS sequence"/>
</dbReference>
<dbReference type="EMBL" id="FNXE01000043">
    <property type="protein sequence ID" value="SEH97173.1"/>
    <property type="molecule type" value="Genomic_DNA"/>
</dbReference>
<reference evidence="2 3" key="1">
    <citation type="submission" date="2016-10" db="EMBL/GenBank/DDBJ databases">
        <authorList>
            <person name="de Groot N.N."/>
        </authorList>
    </citation>
    <scope>NUCLEOTIDE SEQUENCE [LARGE SCALE GENOMIC DNA]</scope>
    <source>
        <strain evidence="2 3">CGMCC 1.10825</strain>
    </source>
</reference>
<evidence type="ECO:0000256" key="1">
    <source>
        <dbReference type="SAM" id="Phobius"/>
    </source>
</evidence>
<feature type="transmembrane region" description="Helical" evidence="1">
    <location>
        <begin position="123"/>
        <end position="141"/>
    </location>
</feature>
<keyword evidence="1" id="KW-0812">Transmembrane</keyword>
<dbReference type="STRING" id="1159016.SAMN02927937_02473"/>
<feature type="non-terminal residue" evidence="2">
    <location>
        <position position="1"/>
    </location>
</feature>
<sequence length="180" mass="21125">QLILPYLKDCPFSSEINCIMKHIYLFPNKLKIPALVVFLIALVLIILHYSDITTEINATVFVFASDTLTFPTGQGIYFDFDKQNIYNEILDCTFFISGIILAFSKEKVEDEMITFIRLKSLVYTTYFIFVLLILSEIFIYGLPFLNVIMGFLYSFVILTNIFYYTKLFIYKKQFSYENED</sequence>
<feature type="transmembrane region" description="Helical" evidence="1">
    <location>
        <begin position="30"/>
        <end position="49"/>
    </location>
</feature>
<gene>
    <name evidence="2" type="ORF">SAMN02927937_02473</name>
</gene>
<accession>A0A1H6M7D3</accession>
<dbReference type="RefSeq" id="WP_218143522.1">
    <property type="nucleotide sequence ID" value="NZ_FNXE01000043.1"/>
</dbReference>
<name>A0A1H6M7D3_9FLAO</name>
<dbReference type="AlphaFoldDB" id="A0A1H6M7D3"/>
<keyword evidence="1" id="KW-1133">Transmembrane helix</keyword>